<dbReference type="SUPFAM" id="SSF52540">
    <property type="entry name" value="P-loop containing nucleoside triphosphate hydrolases"/>
    <property type="match status" value="1"/>
</dbReference>
<keyword evidence="2" id="KW-0067">ATP-binding</keyword>
<feature type="domain" description="Helicase C-terminal" evidence="5">
    <location>
        <begin position="351"/>
        <end position="498"/>
    </location>
</feature>
<dbReference type="GO" id="GO:0003677">
    <property type="term" value="F:DNA binding"/>
    <property type="evidence" value="ECO:0007669"/>
    <property type="project" value="UniProtKB-KW"/>
</dbReference>
<keyword evidence="1" id="KW-0547">Nucleotide-binding</keyword>
<feature type="domain" description="Helicase ATP-binding" evidence="4">
    <location>
        <begin position="167"/>
        <end position="319"/>
    </location>
</feature>
<evidence type="ECO:0000313" key="7">
    <source>
        <dbReference type="Proteomes" id="UP000293846"/>
    </source>
</evidence>
<dbReference type="InterPro" id="IPR014001">
    <property type="entry name" value="Helicase_ATP-bd"/>
</dbReference>
<dbReference type="SMART" id="SM00490">
    <property type="entry name" value="HELICc"/>
    <property type="match status" value="1"/>
</dbReference>
<dbReference type="EMBL" id="SJTH01000001">
    <property type="protein sequence ID" value="TCJ06375.1"/>
    <property type="molecule type" value="Genomic_DNA"/>
</dbReference>
<dbReference type="GO" id="GO:0016787">
    <property type="term" value="F:hydrolase activity"/>
    <property type="evidence" value="ECO:0007669"/>
    <property type="project" value="InterPro"/>
</dbReference>
<dbReference type="InterPro" id="IPR027417">
    <property type="entry name" value="P-loop_NTPase"/>
</dbReference>
<sequence>MRFAIVHSKLLPDKLLHSSQKTYPISSIDQIPVLQINPNYSYNIELQQQLSGKQLLLDDLTFPLEEIQEHYEQGHLIYRKGIHVEKNKPICTRCGNQDNLFFAHYPCARCGEKCLYCRKCIMMGRISACTPLISWTGPAAQVEMNRTQLSWNGSLSYGQQAASERVIQAINENKELLVWAVCGAGKTEVLFQGIDAALASGKRVCLATPRTDVVLELTPRLKNVFPHIQVASLYGGSEDRHLNAPLSITTTHQLLRFYRAFDTVILDEVDAFPYSVEESLQYAVSQARKQSSSMIYLTATPNEKWQAECLHGKKDFVTIPARYHRHPLPVPRFQWCGNWEKGLKKNRLPPNILQWVKKRLDTSKQCLLFIPKIDKMEKILPLIRLLHPKIEAVHAEDPHRKEKVLAMRNKKIPMLLTTTILERGVTFPNIDVAVLGAEDRIFTESALVQIAGRVGRSAQAPGGDITFFHYGKTNAMIRAKNQILKMNEEARKKGLIDY</sequence>
<dbReference type="PANTHER" id="PTHR30580">
    <property type="entry name" value="PRIMOSOMAL PROTEIN N"/>
    <property type="match status" value="1"/>
</dbReference>
<protein>
    <submittedName>
        <fullName evidence="6">DEAD/DEAH box helicase</fullName>
    </submittedName>
</protein>
<dbReference type="GO" id="GO:0006302">
    <property type="term" value="P:double-strand break repair"/>
    <property type="evidence" value="ECO:0007669"/>
    <property type="project" value="TreeGrafter"/>
</dbReference>
<evidence type="ECO:0000256" key="2">
    <source>
        <dbReference type="ARBA" id="ARBA00022840"/>
    </source>
</evidence>
<evidence type="ECO:0000256" key="3">
    <source>
        <dbReference type="ARBA" id="ARBA00023125"/>
    </source>
</evidence>
<gene>
    <name evidence="6" type="ORF">E0Y62_00800</name>
</gene>
<dbReference type="CDD" id="cd17925">
    <property type="entry name" value="DEXDc_ComFA"/>
    <property type="match status" value="1"/>
</dbReference>
<evidence type="ECO:0000313" key="6">
    <source>
        <dbReference type="EMBL" id="TCJ06375.1"/>
    </source>
</evidence>
<dbReference type="AlphaFoldDB" id="A0A4R1B1R6"/>
<dbReference type="Pfam" id="PF00271">
    <property type="entry name" value="Helicase_C"/>
    <property type="match status" value="1"/>
</dbReference>
<organism evidence="6 7">
    <name type="scientific">Cytobacillus praedii</name>
    <dbReference type="NCBI Taxonomy" id="1742358"/>
    <lineage>
        <taxon>Bacteria</taxon>
        <taxon>Bacillati</taxon>
        <taxon>Bacillota</taxon>
        <taxon>Bacilli</taxon>
        <taxon>Bacillales</taxon>
        <taxon>Bacillaceae</taxon>
        <taxon>Cytobacillus</taxon>
    </lineage>
</organism>
<dbReference type="Gene3D" id="3.40.50.300">
    <property type="entry name" value="P-loop containing nucleotide triphosphate hydrolases"/>
    <property type="match status" value="2"/>
</dbReference>
<dbReference type="InterPro" id="IPR006935">
    <property type="entry name" value="Helicase/UvrB_N"/>
</dbReference>
<dbReference type="SMART" id="SM00487">
    <property type="entry name" value="DEXDc"/>
    <property type="match status" value="1"/>
</dbReference>
<dbReference type="OrthoDB" id="2077914at2"/>
<proteinExistence type="predicted"/>
<dbReference type="GO" id="GO:0043138">
    <property type="term" value="F:3'-5' DNA helicase activity"/>
    <property type="evidence" value="ECO:0007669"/>
    <property type="project" value="TreeGrafter"/>
</dbReference>
<dbReference type="PROSITE" id="PS51192">
    <property type="entry name" value="HELICASE_ATP_BIND_1"/>
    <property type="match status" value="1"/>
</dbReference>
<keyword evidence="7" id="KW-1185">Reference proteome</keyword>
<accession>A0A4R1B1R6</accession>
<dbReference type="GO" id="GO:0005524">
    <property type="term" value="F:ATP binding"/>
    <property type="evidence" value="ECO:0007669"/>
    <property type="project" value="UniProtKB-KW"/>
</dbReference>
<dbReference type="RefSeq" id="WP_131235695.1">
    <property type="nucleotide sequence ID" value="NZ_SJTH01000001.1"/>
</dbReference>
<dbReference type="GO" id="GO:0006310">
    <property type="term" value="P:DNA recombination"/>
    <property type="evidence" value="ECO:0007669"/>
    <property type="project" value="TreeGrafter"/>
</dbReference>
<dbReference type="GO" id="GO:0006270">
    <property type="term" value="P:DNA replication initiation"/>
    <property type="evidence" value="ECO:0007669"/>
    <property type="project" value="TreeGrafter"/>
</dbReference>
<evidence type="ECO:0000256" key="1">
    <source>
        <dbReference type="ARBA" id="ARBA00022741"/>
    </source>
</evidence>
<evidence type="ECO:0000259" key="4">
    <source>
        <dbReference type="PROSITE" id="PS51192"/>
    </source>
</evidence>
<keyword evidence="3" id="KW-0238">DNA-binding</keyword>
<dbReference type="InterPro" id="IPR001650">
    <property type="entry name" value="Helicase_C-like"/>
</dbReference>
<dbReference type="FunFam" id="3.40.50.300:FF:001736">
    <property type="entry name" value="COMF operon protein 1"/>
    <property type="match status" value="1"/>
</dbReference>
<name>A0A4R1B1R6_9BACI</name>
<dbReference type="Proteomes" id="UP000293846">
    <property type="component" value="Unassembled WGS sequence"/>
</dbReference>
<keyword evidence="6" id="KW-0378">Hydrolase</keyword>
<reference evidence="6 7" key="1">
    <citation type="submission" date="2019-03" db="EMBL/GenBank/DDBJ databases">
        <authorList>
            <person name="Jensen L."/>
            <person name="Storgaard J."/>
            <person name="Sulaj E."/>
            <person name="Schramm A."/>
            <person name="Marshall I.P.G."/>
        </authorList>
    </citation>
    <scope>NUCLEOTIDE SEQUENCE [LARGE SCALE GENOMIC DNA]</scope>
    <source>
        <strain evidence="6 7">2017H2G3</strain>
    </source>
</reference>
<comment type="caution">
    <text evidence="6">The sequence shown here is derived from an EMBL/GenBank/DDBJ whole genome shotgun (WGS) entry which is preliminary data.</text>
</comment>
<evidence type="ECO:0000259" key="5">
    <source>
        <dbReference type="PROSITE" id="PS51194"/>
    </source>
</evidence>
<dbReference type="Pfam" id="PF04851">
    <property type="entry name" value="ResIII"/>
    <property type="match status" value="1"/>
</dbReference>
<dbReference type="STRING" id="1742358.GCA_001439605_00376"/>
<keyword evidence="6" id="KW-0347">Helicase</keyword>
<dbReference type="PROSITE" id="PS51194">
    <property type="entry name" value="HELICASE_CTER"/>
    <property type="match status" value="1"/>
</dbReference>
<dbReference type="PANTHER" id="PTHR30580:SF1">
    <property type="entry name" value="COMF OPERON PROTEIN 1"/>
    <property type="match status" value="1"/>
</dbReference>